<keyword evidence="1" id="KW-1133">Transmembrane helix</keyword>
<feature type="transmembrane region" description="Helical" evidence="1">
    <location>
        <begin position="166"/>
        <end position="184"/>
    </location>
</feature>
<dbReference type="RefSeq" id="WP_260792965.1">
    <property type="nucleotide sequence ID" value="NZ_CP093313.1"/>
</dbReference>
<evidence type="ECO:0000256" key="1">
    <source>
        <dbReference type="SAM" id="Phobius"/>
    </source>
</evidence>
<keyword evidence="3" id="KW-1185">Reference proteome</keyword>
<feature type="transmembrane region" description="Helical" evidence="1">
    <location>
        <begin position="102"/>
        <end position="128"/>
    </location>
</feature>
<keyword evidence="1" id="KW-0812">Transmembrane</keyword>
<evidence type="ECO:0000313" key="3">
    <source>
        <dbReference type="Proteomes" id="UP001059380"/>
    </source>
</evidence>
<feature type="transmembrane region" description="Helical" evidence="1">
    <location>
        <begin position="231"/>
        <end position="249"/>
    </location>
</feature>
<gene>
    <name evidence="2" type="ORF">MOP44_24065</name>
</gene>
<feature type="transmembrane region" description="Helical" evidence="1">
    <location>
        <begin position="191"/>
        <end position="211"/>
    </location>
</feature>
<keyword evidence="1" id="KW-0472">Membrane</keyword>
<dbReference type="KEGG" id="orp:MOP44_24065"/>
<accession>A0A9J7BRT1</accession>
<sequence>MKINLSNLTLPTKLTIAGLIGCALAIWVQWVSGDASYPKFPPGPVFFIAVAAIVAFAARWWWTPLMGSLIALLVTTGWFARLPRNMQHLTHPGSIGHFAPGIFLGMLAQILSLLLADVAGLVATVVNYRQREHGTDSPKMVLRFFGAIFVLMGVVVVASRLHSDRYHNMMHMVWGALAVGASFLSLKAAKLYCIGSGFFYLTLAVLGLSLGDSAAGKAWQAGPMLLHTGDHIFHLALGGVFFGFGLISGRERRYQEKPA</sequence>
<name>A0A9J7BRT1_9BACT</name>
<feature type="transmembrane region" description="Helical" evidence="1">
    <location>
        <begin position="65"/>
        <end position="82"/>
    </location>
</feature>
<organism evidence="2 3">
    <name type="scientific">Occallatibacter riparius</name>
    <dbReference type="NCBI Taxonomy" id="1002689"/>
    <lineage>
        <taxon>Bacteria</taxon>
        <taxon>Pseudomonadati</taxon>
        <taxon>Acidobacteriota</taxon>
        <taxon>Terriglobia</taxon>
        <taxon>Terriglobales</taxon>
        <taxon>Acidobacteriaceae</taxon>
        <taxon>Occallatibacter</taxon>
    </lineage>
</organism>
<feature type="transmembrane region" description="Helical" evidence="1">
    <location>
        <begin position="140"/>
        <end position="160"/>
    </location>
</feature>
<proteinExistence type="predicted"/>
<feature type="transmembrane region" description="Helical" evidence="1">
    <location>
        <begin position="42"/>
        <end position="58"/>
    </location>
</feature>
<dbReference type="Proteomes" id="UP001059380">
    <property type="component" value="Chromosome"/>
</dbReference>
<protein>
    <submittedName>
        <fullName evidence="2">DUF4383 domain-containing protein</fullName>
    </submittedName>
</protein>
<dbReference type="AlphaFoldDB" id="A0A9J7BRT1"/>
<reference evidence="2" key="1">
    <citation type="submission" date="2021-04" db="EMBL/GenBank/DDBJ databases">
        <title>Phylogenetic analysis of Acidobacteriaceae.</title>
        <authorList>
            <person name="Qiu L."/>
            <person name="Zhang Q."/>
        </authorList>
    </citation>
    <scope>NUCLEOTIDE SEQUENCE</scope>
    <source>
        <strain evidence="2">DSM 25168</strain>
    </source>
</reference>
<dbReference type="EMBL" id="CP093313">
    <property type="protein sequence ID" value="UWZ83630.1"/>
    <property type="molecule type" value="Genomic_DNA"/>
</dbReference>
<dbReference type="Pfam" id="PF14325">
    <property type="entry name" value="DUF4383"/>
    <property type="match status" value="1"/>
</dbReference>
<evidence type="ECO:0000313" key="2">
    <source>
        <dbReference type="EMBL" id="UWZ83630.1"/>
    </source>
</evidence>
<feature type="transmembrane region" description="Helical" evidence="1">
    <location>
        <begin position="12"/>
        <end position="30"/>
    </location>
</feature>